<organism evidence="13 14">
    <name type="scientific">Aquifex aeolicus</name>
    <dbReference type="NCBI Taxonomy" id="63363"/>
    <lineage>
        <taxon>Bacteria</taxon>
        <taxon>Pseudomonadati</taxon>
        <taxon>Aquificota</taxon>
        <taxon>Aquificia</taxon>
        <taxon>Aquificales</taxon>
        <taxon>Aquificaceae</taxon>
        <taxon>Aquifex</taxon>
    </lineage>
</organism>
<evidence type="ECO:0000256" key="7">
    <source>
        <dbReference type="ARBA" id="ARBA00022833"/>
    </source>
</evidence>
<evidence type="ECO:0000256" key="3">
    <source>
        <dbReference type="ARBA" id="ARBA00007931"/>
    </source>
</evidence>
<reference evidence="13" key="1">
    <citation type="journal article" date="2020" name="ISME J.">
        <title>Gammaproteobacteria mediating utilization of methyl-, sulfur- and petroleum organic compounds in deep ocean hydrothermal plumes.</title>
        <authorList>
            <person name="Zhou Z."/>
            <person name="Liu Y."/>
            <person name="Pan J."/>
            <person name="Cron B.R."/>
            <person name="Toner B.M."/>
            <person name="Anantharaman K."/>
            <person name="Breier J.A."/>
            <person name="Dick G.J."/>
            <person name="Li M."/>
        </authorList>
    </citation>
    <scope>NUCLEOTIDE SEQUENCE</scope>
    <source>
        <strain evidence="13">SZUA-1501</strain>
    </source>
</reference>
<dbReference type="EMBL" id="DQVE01000021">
    <property type="protein sequence ID" value="HIP98132.1"/>
    <property type="molecule type" value="Genomic_DNA"/>
</dbReference>
<dbReference type="GO" id="GO:0004222">
    <property type="term" value="F:metalloendopeptidase activity"/>
    <property type="evidence" value="ECO:0007669"/>
    <property type="project" value="InterPro"/>
</dbReference>
<keyword evidence="5 11" id="KW-0812">Transmembrane</keyword>
<dbReference type="GO" id="GO:0006508">
    <property type="term" value="P:proteolysis"/>
    <property type="evidence" value="ECO:0007669"/>
    <property type="project" value="UniProtKB-KW"/>
</dbReference>
<keyword evidence="10 11" id="KW-0472">Membrane</keyword>
<comment type="subcellular location">
    <subcellularLocation>
        <location evidence="2">Membrane</location>
        <topology evidence="2">Multi-pass membrane protein</topology>
    </subcellularLocation>
</comment>
<evidence type="ECO:0000256" key="5">
    <source>
        <dbReference type="ARBA" id="ARBA00022692"/>
    </source>
</evidence>
<feature type="transmembrane region" description="Helical" evidence="11">
    <location>
        <begin position="92"/>
        <end position="115"/>
    </location>
</feature>
<comment type="caution">
    <text evidence="13">The sequence shown here is derived from an EMBL/GenBank/DDBJ whole genome shotgun (WGS) entry which is preliminary data.</text>
</comment>
<evidence type="ECO:0000256" key="9">
    <source>
        <dbReference type="ARBA" id="ARBA00023049"/>
    </source>
</evidence>
<sequence>METFLAFLIFIGILVLVHEFGHFAMAKAFGVGVEVFSIGFGPPIVRKKLGETVYQIALLPLGGFVKLHGEEDSEESRKDPRSFYAKPPWQRILIAFGGPLFNFLFAVLAFWFVYLQPQPIPKYLLNPSKVEYVYPSSPAQKLGLKRGDLILEVNGEPTRNWLELEKLLRENAGKEVTLTVLRDGKKITLKVKLSYEILSKGLGILPLLPPKVGEVQEGSPAWQVGLKRGDLIVAVNGKKVETWWDLKRMVQSSEGKPLKLLIKRGETLKEITLIPKPVKLSNGKTAYIVGIKVETEYVYKKLSPLQALKKAAEQTLFLTILTLKVIKGLIVGEVSFNTLGGPLSIAGFAGEAAKLGLVAFVSAMASLSVQLGLFNLLPLPLLDGGLILLFLAEWVRGKPLPPKFKEWWIKVGVVIIITLMVFIFTQDIIRFITTGKLIPSP</sequence>
<dbReference type="Proteomes" id="UP000606463">
    <property type="component" value="Unassembled WGS sequence"/>
</dbReference>
<dbReference type="NCBIfam" id="TIGR00054">
    <property type="entry name" value="RIP metalloprotease RseP"/>
    <property type="match status" value="1"/>
</dbReference>
<dbReference type="SUPFAM" id="SSF50156">
    <property type="entry name" value="PDZ domain-like"/>
    <property type="match status" value="2"/>
</dbReference>
<keyword evidence="11" id="KW-0479">Metal-binding</keyword>
<dbReference type="InterPro" id="IPR008915">
    <property type="entry name" value="Peptidase_M50"/>
</dbReference>
<keyword evidence="8 11" id="KW-1133">Transmembrane helix</keyword>
<dbReference type="InterPro" id="IPR001478">
    <property type="entry name" value="PDZ"/>
</dbReference>
<evidence type="ECO:0000256" key="1">
    <source>
        <dbReference type="ARBA" id="ARBA00001947"/>
    </source>
</evidence>
<comment type="cofactor">
    <cofactor evidence="1 11">
        <name>Zn(2+)</name>
        <dbReference type="ChEBI" id="CHEBI:29105"/>
    </cofactor>
</comment>
<evidence type="ECO:0000256" key="8">
    <source>
        <dbReference type="ARBA" id="ARBA00022989"/>
    </source>
</evidence>
<keyword evidence="6 11" id="KW-0378">Hydrolase</keyword>
<dbReference type="CDD" id="cd06163">
    <property type="entry name" value="S2P-M50_PDZ_RseP-like"/>
    <property type="match status" value="1"/>
</dbReference>
<evidence type="ECO:0000313" key="13">
    <source>
        <dbReference type="EMBL" id="HIP98132.1"/>
    </source>
</evidence>
<evidence type="ECO:0000256" key="6">
    <source>
        <dbReference type="ARBA" id="ARBA00022801"/>
    </source>
</evidence>
<gene>
    <name evidence="13" type="primary">rseP</name>
    <name evidence="13" type="ORF">EYH37_02035</name>
</gene>
<feature type="domain" description="PDZ" evidence="12">
    <location>
        <begin position="212"/>
        <end position="241"/>
    </location>
</feature>
<dbReference type="AlphaFoldDB" id="A0A9D0YPG2"/>
<dbReference type="GO" id="GO:0016020">
    <property type="term" value="C:membrane"/>
    <property type="evidence" value="ECO:0007669"/>
    <property type="project" value="UniProtKB-SubCell"/>
</dbReference>
<dbReference type="CDD" id="cd23081">
    <property type="entry name" value="cpPDZ_EcRseP-like"/>
    <property type="match status" value="2"/>
</dbReference>
<dbReference type="EC" id="3.4.24.-" evidence="11"/>
<proteinExistence type="inferred from homology"/>
<dbReference type="PANTHER" id="PTHR42837:SF2">
    <property type="entry name" value="MEMBRANE METALLOPROTEASE ARASP2, CHLOROPLASTIC-RELATED"/>
    <property type="match status" value="1"/>
</dbReference>
<evidence type="ECO:0000313" key="14">
    <source>
        <dbReference type="Proteomes" id="UP000606463"/>
    </source>
</evidence>
<accession>A0A9D0YPG2</accession>
<comment type="similarity">
    <text evidence="3 11">Belongs to the peptidase M50B family.</text>
</comment>
<dbReference type="Pfam" id="PF02163">
    <property type="entry name" value="Peptidase_M50"/>
    <property type="match status" value="1"/>
</dbReference>
<feature type="transmembrane region" description="Helical" evidence="11">
    <location>
        <begin position="407"/>
        <end position="424"/>
    </location>
</feature>
<keyword evidence="9 11" id="KW-0482">Metalloprotease</keyword>
<evidence type="ECO:0000259" key="12">
    <source>
        <dbReference type="PROSITE" id="PS50106"/>
    </source>
</evidence>
<dbReference type="Gene3D" id="2.30.42.10">
    <property type="match status" value="2"/>
</dbReference>
<feature type="transmembrane region" description="Helical" evidence="11">
    <location>
        <begin position="377"/>
        <end position="395"/>
    </location>
</feature>
<dbReference type="InterPro" id="IPR036034">
    <property type="entry name" value="PDZ_sf"/>
</dbReference>
<evidence type="ECO:0000256" key="11">
    <source>
        <dbReference type="RuleBase" id="RU362031"/>
    </source>
</evidence>
<name>A0A9D0YPG2_AQUAO</name>
<dbReference type="Pfam" id="PF17820">
    <property type="entry name" value="PDZ_6"/>
    <property type="match status" value="2"/>
</dbReference>
<feature type="domain" description="PDZ" evidence="12">
    <location>
        <begin position="130"/>
        <end position="184"/>
    </location>
</feature>
<keyword evidence="7 11" id="KW-0862">Zinc</keyword>
<dbReference type="SMART" id="SM00228">
    <property type="entry name" value="PDZ"/>
    <property type="match status" value="2"/>
</dbReference>
<dbReference type="InterPro" id="IPR004387">
    <property type="entry name" value="Pept_M50_Zn"/>
</dbReference>
<dbReference type="PANTHER" id="PTHR42837">
    <property type="entry name" value="REGULATOR OF SIGMA-E PROTEASE RSEP"/>
    <property type="match status" value="1"/>
</dbReference>
<keyword evidence="4" id="KW-0645">Protease</keyword>
<evidence type="ECO:0000256" key="2">
    <source>
        <dbReference type="ARBA" id="ARBA00004141"/>
    </source>
</evidence>
<evidence type="ECO:0000256" key="10">
    <source>
        <dbReference type="ARBA" id="ARBA00023136"/>
    </source>
</evidence>
<dbReference type="PROSITE" id="PS50106">
    <property type="entry name" value="PDZ"/>
    <property type="match status" value="2"/>
</dbReference>
<dbReference type="GO" id="GO:0046872">
    <property type="term" value="F:metal ion binding"/>
    <property type="evidence" value="ECO:0007669"/>
    <property type="project" value="UniProtKB-KW"/>
</dbReference>
<dbReference type="InterPro" id="IPR041489">
    <property type="entry name" value="PDZ_6"/>
</dbReference>
<protein>
    <recommendedName>
        <fullName evidence="11">Zinc metalloprotease</fullName>
        <ecNumber evidence="11">3.4.24.-</ecNumber>
    </recommendedName>
</protein>
<evidence type="ECO:0000256" key="4">
    <source>
        <dbReference type="ARBA" id="ARBA00022670"/>
    </source>
</evidence>